<reference evidence="1" key="1">
    <citation type="submission" date="2022-03" db="EMBL/GenBank/DDBJ databases">
        <title>Streptomyces 7R015 and 7R016 isolated from Barleria lupulina in Thailand.</title>
        <authorList>
            <person name="Kanchanasin P."/>
            <person name="Phongsopitanun W."/>
            <person name="Tanasupawat S."/>
        </authorList>
    </citation>
    <scope>NUCLEOTIDE SEQUENCE</scope>
    <source>
        <strain evidence="1">7R016</strain>
    </source>
</reference>
<gene>
    <name evidence="1" type="ORF">MQN93_41995</name>
</gene>
<accession>A0ABS9XW18</accession>
<keyword evidence="2" id="KW-1185">Reference proteome</keyword>
<dbReference type="EMBL" id="JALDAX010000032">
    <property type="protein sequence ID" value="MCI3246283.1"/>
    <property type="molecule type" value="Genomic_DNA"/>
</dbReference>
<comment type="caution">
    <text evidence="1">The sequence shown here is derived from an EMBL/GenBank/DDBJ whole genome shotgun (WGS) entry which is preliminary data.</text>
</comment>
<evidence type="ECO:0000313" key="2">
    <source>
        <dbReference type="Proteomes" id="UP001165270"/>
    </source>
</evidence>
<dbReference type="Proteomes" id="UP001165270">
    <property type="component" value="Unassembled WGS sequence"/>
</dbReference>
<evidence type="ECO:0000313" key="1">
    <source>
        <dbReference type="EMBL" id="MCI3246283.1"/>
    </source>
</evidence>
<protein>
    <submittedName>
        <fullName evidence="1">Uncharacterized protein</fullName>
    </submittedName>
</protein>
<name>A0ABS9XW18_9ACTN</name>
<dbReference type="RefSeq" id="WP_242713634.1">
    <property type="nucleotide sequence ID" value="NZ_JALDAX010000032.1"/>
</dbReference>
<proteinExistence type="predicted"/>
<sequence length="358" mass="40702">MHRFSVNYRERDGQRRGTLLNRGYFASSLPRLILACRLLGHRPVVDGTEGFNDRPGHRWVCCDRCGVRPDPQGHLDPDRWDIGDRYDGPLDGVRPPYPSREEIKQRAEQGLPLYEREPVPGPWPGKPTGDVGAQLIIGKSFPGWDAELKIGNAGSEHTLAAHLRLHPFGAIYLHTERFGTWLQRRLNPTGYESRVISLGIQHGGIDWKLWAKRDESSRDDPWWMRGTIKLDPRDRLFGRSRYEYEDIGEPLTVTVRMPHGDDHEVRLKLQKCTDGRNRRRFHSWTVDWFTRPGIPTKQRGRGLVLGSAVDVSAASVEGGTWPAEAAAAIAARMTADRTQYGYRPRIAAVTEDFDVEVD</sequence>
<organism evidence="1 2">
    <name type="scientific">Streptomyces spinosisporus</name>
    <dbReference type="NCBI Taxonomy" id="2927582"/>
    <lineage>
        <taxon>Bacteria</taxon>
        <taxon>Bacillati</taxon>
        <taxon>Actinomycetota</taxon>
        <taxon>Actinomycetes</taxon>
        <taxon>Kitasatosporales</taxon>
        <taxon>Streptomycetaceae</taxon>
        <taxon>Streptomyces</taxon>
    </lineage>
</organism>